<accession>A0AAW0BU36</accession>
<dbReference type="Proteomes" id="UP001383192">
    <property type="component" value="Unassembled WGS sequence"/>
</dbReference>
<keyword evidence="3" id="KW-1185">Reference proteome</keyword>
<reference evidence="2 3" key="1">
    <citation type="submission" date="2024-01" db="EMBL/GenBank/DDBJ databases">
        <title>A draft genome for a cacao thread blight-causing isolate of Paramarasmius palmivorus.</title>
        <authorList>
            <person name="Baruah I.K."/>
            <person name="Bukari Y."/>
            <person name="Amoako-Attah I."/>
            <person name="Meinhardt L.W."/>
            <person name="Bailey B.A."/>
            <person name="Cohen S.P."/>
        </authorList>
    </citation>
    <scope>NUCLEOTIDE SEQUENCE [LARGE SCALE GENOMIC DNA]</scope>
    <source>
        <strain evidence="2 3">GH-12</strain>
    </source>
</reference>
<evidence type="ECO:0000313" key="3">
    <source>
        <dbReference type="Proteomes" id="UP001383192"/>
    </source>
</evidence>
<keyword evidence="1" id="KW-0732">Signal</keyword>
<protein>
    <submittedName>
        <fullName evidence="2">Uncharacterized protein</fullName>
    </submittedName>
</protein>
<evidence type="ECO:0000313" key="2">
    <source>
        <dbReference type="EMBL" id="KAK7030249.1"/>
    </source>
</evidence>
<comment type="caution">
    <text evidence="2">The sequence shown here is derived from an EMBL/GenBank/DDBJ whole genome shotgun (WGS) entry which is preliminary data.</text>
</comment>
<dbReference type="EMBL" id="JAYKXP010000079">
    <property type="protein sequence ID" value="KAK7030249.1"/>
    <property type="molecule type" value="Genomic_DNA"/>
</dbReference>
<proteinExistence type="predicted"/>
<sequence>MSAASVTTSLPLAISLLHTAAAQYPGLQNAQGTTTTVAPGPSSASAVSAVSSLLSTALSNLPNVQASNTQAQQGSNLLSATSNLCEPKYNDGKKTHPYCSKSCAQAKASGNCDVREVLSVIPAQSIPGIHSAAKPVLRKRLPDKREPLRNPQELARLRDVRKQHIQMPTELLASTARLPTGR</sequence>
<name>A0AAW0BU36_9AGAR</name>
<dbReference type="AlphaFoldDB" id="A0AAW0BU36"/>
<feature type="signal peptide" evidence="1">
    <location>
        <begin position="1"/>
        <end position="22"/>
    </location>
</feature>
<feature type="chain" id="PRO_5043564356" evidence="1">
    <location>
        <begin position="23"/>
        <end position="182"/>
    </location>
</feature>
<organism evidence="2 3">
    <name type="scientific">Paramarasmius palmivorus</name>
    <dbReference type="NCBI Taxonomy" id="297713"/>
    <lineage>
        <taxon>Eukaryota</taxon>
        <taxon>Fungi</taxon>
        <taxon>Dikarya</taxon>
        <taxon>Basidiomycota</taxon>
        <taxon>Agaricomycotina</taxon>
        <taxon>Agaricomycetes</taxon>
        <taxon>Agaricomycetidae</taxon>
        <taxon>Agaricales</taxon>
        <taxon>Marasmiineae</taxon>
        <taxon>Marasmiaceae</taxon>
        <taxon>Paramarasmius</taxon>
    </lineage>
</organism>
<gene>
    <name evidence="2" type="ORF">VNI00_014266</name>
</gene>
<evidence type="ECO:0000256" key="1">
    <source>
        <dbReference type="SAM" id="SignalP"/>
    </source>
</evidence>